<comment type="caution">
    <text evidence="5">The sequence shown here is derived from an EMBL/GenBank/DDBJ whole genome shotgun (WGS) entry which is preliminary data.</text>
</comment>
<evidence type="ECO:0000259" key="4">
    <source>
        <dbReference type="PROSITE" id="PS50945"/>
    </source>
</evidence>
<sequence>MILEAAKSIIAATSALVRAASAAQRELIDQGKVARRPTSSSDDGQWSEGLVSAARLVAAAAHSLVEAGSALVQGAGSEERLISSARQVASSTAQLLVACKVKADPSSESTRRLQAAGAEVIRSTDNLVRAARDAIQTEEERSLVLNRRMVGGIAQEIDARSEVLRIEKELEEARGRLTAIRQAKYKLRTGETSGDDTDTDVQLGYNSDASQHRTGETSGDDTDTDVQLGYNSDASQHRYIYSTSSGLERLQEMTPTLTCSWATTAMPRNTGDDTDTDVQLGYNSDASQHRYIYSTSSGLERLQEMTPTLTCSWATTAMPRNTGDDTDTDVQLGYNSDASQHRYIYSTSSGLERLQEMTPTLTCSWATTAMPRNTGDDTDTDVQLGYNSDASQHRYIYSTSSGLERLQEMTPTLTCSWATTAMPRNTGDDTDTDVQLGYNSDASQHRYIYSTSSGLERLQEMTPTLTCSWATTAMPRNTGDDTDTDVQLGYNSDASQHRYIYSTSSGLERLQEMTPTLTCSWATTAMPRNTGDDTDTDVQLGYNSDASQHRYIYSTSSGLERLQEMTPTLTCSWATTAMPRNTGDDTDTDVQLGYNSDASQHRYIYSTSSGLERLQEMTPTLTCSWATTAMPRNTGDDTDTDVQLGYNSDASQHRYIYSTSSGLERLQEMTPTLTCSWATTAMPRNTGDDTDTDVQLGYNSDASQHRYIYSTSSGLERLQEMTPTLTCSWATTAMPRNTGDDTDTDVQLGYNSDASQHRYIYSTSSGLERLQEMTPTLTCSWATTAMPRNTGDDTDTDVQLGYNSDASQHRYIYSTSSGLERLQEMTPTLTCSWATTAMPRNTGDDTDTDVQLGYNSDASQHRYIYSTSSGLERLQEMTPTLTCSWATTAMPRNTGDDTDTDVQLGYNSDASQHRYIYSTSSGLERLQEMTPTLTCSWATTAMPRNTGDDTDTDVQLGYNSDASQHRYIYSTSSGLERLQEMTPTLTCSWATTAMPRNTGDDTDTDVQLGYNSDASQHRYIYSTSSGLERLQEMTPTLTCSWATTAMPRNTAGLQQRCLATQVHIQYKLRTGETSGDDTDTDVQLGYNSDASQHRMRTPNSSFVNTTYSPNSTYSPHTTQTHNTTNISSHISHLNQSIHGTPGQTAKSPVSPSYGYTTPKSPTVPARPENYSQNINQSSVNQSYSQNSYSQTRDEKQYTVQSPTFSSFRPQEDQKQNYEGFTTRTSLEEVTVRALTLPEVRTARLVGEERIPYKRETPPPPPPRRASLLRCEERNYETRLYDTPRPLDIRTEHQDTSHYDYKEHKYSYEAPKTPLSPKFNARELKFDDKEPIYSTLKKPFDGVGQTFSEHQKSTEAIPGGTKHSEYKIHSESYQSYPKTEFSRTEFREDVKSPFTSTPKFDRSTELVKAATPDYDRIASPYKETSSYGGPNYMEETTTEVKEIPNGTQKITTTKIYSSSPVNLTTTSTKYEPIRLDGIDELSKSFDNDSKYSTLDSRFNTLESKMSSDTSRSFMRPSEFQSSDYQTTTNVTKVKKPAELVKEIDSLDKKFSKQTITSETIERKSVMTSSHKSESSSTVTKKFGNF</sequence>
<dbReference type="InterPro" id="IPR035964">
    <property type="entry name" value="I/LWEQ_dom_sf"/>
</dbReference>
<feature type="compositionally biased region" description="Polar residues" evidence="3">
    <location>
        <begin position="1197"/>
        <end position="1208"/>
    </location>
</feature>
<dbReference type="GO" id="GO:0005178">
    <property type="term" value="F:integrin binding"/>
    <property type="evidence" value="ECO:0007669"/>
    <property type="project" value="TreeGrafter"/>
</dbReference>
<name>A0A2A4JGE2_HELVI</name>
<evidence type="ECO:0000256" key="3">
    <source>
        <dbReference type="SAM" id="MobiDB-lite"/>
    </source>
</evidence>
<dbReference type="GO" id="GO:0005886">
    <property type="term" value="C:plasma membrane"/>
    <property type="evidence" value="ECO:0007669"/>
    <property type="project" value="TreeGrafter"/>
</dbReference>
<keyword evidence="2" id="KW-0963">Cytoplasm</keyword>
<dbReference type="STRING" id="7102.A0A2A4JGE2"/>
<dbReference type="EMBL" id="NWSH01001474">
    <property type="protein sequence ID" value="PCG71137.1"/>
    <property type="molecule type" value="Genomic_DNA"/>
</dbReference>
<dbReference type="PANTHER" id="PTHR19981:SF1">
    <property type="entry name" value="RHEA, ISOFORM B"/>
    <property type="match status" value="1"/>
</dbReference>
<dbReference type="SUPFAM" id="SSF109885">
    <property type="entry name" value="I/LWEQ domain"/>
    <property type="match status" value="1"/>
</dbReference>
<gene>
    <name evidence="5" type="ORF">B5V51_2201</name>
</gene>
<dbReference type="Pfam" id="PF01608">
    <property type="entry name" value="I_LWEQ"/>
    <property type="match status" value="1"/>
</dbReference>
<dbReference type="GO" id="GO:0003779">
    <property type="term" value="F:actin binding"/>
    <property type="evidence" value="ECO:0007669"/>
    <property type="project" value="InterPro"/>
</dbReference>
<dbReference type="GO" id="GO:0098609">
    <property type="term" value="P:cell-cell adhesion"/>
    <property type="evidence" value="ECO:0007669"/>
    <property type="project" value="TreeGrafter"/>
</dbReference>
<dbReference type="FunFam" id="1.20.1410.10:FF:000001">
    <property type="entry name" value="Talin 2"/>
    <property type="match status" value="1"/>
</dbReference>
<comment type="subcellular location">
    <subcellularLocation>
        <location evidence="1">Cytoplasm</location>
    </subcellularLocation>
</comment>
<protein>
    <recommendedName>
        <fullName evidence="4">I/LWEQ domain-containing protein</fullName>
    </recommendedName>
</protein>
<feature type="compositionally biased region" description="Low complexity" evidence="3">
    <location>
        <begin position="1564"/>
        <end position="1584"/>
    </location>
</feature>
<feature type="compositionally biased region" description="Polar residues" evidence="3">
    <location>
        <begin position="1097"/>
        <end position="1160"/>
    </location>
</feature>
<organism evidence="5">
    <name type="scientific">Heliothis virescens</name>
    <name type="common">Tobacco budworm moth</name>
    <dbReference type="NCBI Taxonomy" id="7102"/>
    <lineage>
        <taxon>Eukaryota</taxon>
        <taxon>Metazoa</taxon>
        <taxon>Ecdysozoa</taxon>
        <taxon>Arthropoda</taxon>
        <taxon>Hexapoda</taxon>
        <taxon>Insecta</taxon>
        <taxon>Pterygota</taxon>
        <taxon>Neoptera</taxon>
        <taxon>Endopterygota</taxon>
        <taxon>Lepidoptera</taxon>
        <taxon>Glossata</taxon>
        <taxon>Ditrysia</taxon>
        <taxon>Noctuoidea</taxon>
        <taxon>Noctuidae</taxon>
        <taxon>Heliothinae</taxon>
        <taxon>Heliothis</taxon>
    </lineage>
</organism>
<feature type="region of interest" description="Disordered" evidence="3">
    <location>
        <begin position="1561"/>
        <end position="1584"/>
    </location>
</feature>
<dbReference type="GO" id="GO:0030036">
    <property type="term" value="P:actin cytoskeleton organization"/>
    <property type="evidence" value="ECO:0007669"/>
    <property type="project" value="TreeGrafter"/>
</dbReference>
<feature type="region of interest" description="Disordered" evidence="3">
    <location>
        <begin position="1071"/>
        <end position="1217"/>
    </location>
</feature>
<feature type="compositionally biased region" description="Low complexity" evidence="3">
    <location>
        <begin position="1169"/>
        <end position="1190"/>
    </location>
</feature>
<dbReference type="PANTHER" id="PTHR19981">
    <property type="entry name" value="TALIN"/>
    <property type="match status" value="1"/>
</dbReference>
<dbReference type="InterPro" id="IPR002558">
    <property type="entry name" value="ILWEQ_dom"/>
</dbReference>
<dbReference type="Gene3D" id="1.20.1410.10">
    <property type="entry name" value="I/LWEQ domain"/>
    <property type="match status" value="1"/>
</dbReference>
<proteinExistence type="predicted"/>
<reference evidence="5" key="1">
    <citation type="submission" date="2017-09" db="EMBL/GenBank/DDBJ databases">
        <title>Contemporary evolution of a Lepidopteran species, Heliothis virescens, in response to modern agricultural practices.</title>
        <authorList>
            <person name="Fritz M.L."/>
            <person name="Deyonke A.M."/>
            <person name="Papanicolaou A."/>
            <person name="Micinski S."/>
            <person name="Westbrook J."/>
            <person name="Gould F."/>
        </authorList>
    </citation>
    <scope>NUCLEOTIDE SEQUENCE [LARGE SCALE GENOMIC DNA]</scope>
    <source>
        <strain evidence="5">HvINT-</strain>
        <tissue evidence="5">Whole body</tissue>
    </source>
</reference>
<feature type="region of interest" description="Disordered" evidence="3">
    <location>
        <begin position="190"/>
        <end position="226"/>
    </location>
</feature>
<evidence type="ECO:0000313" key="5">
    <source>
        <dbReference type="EMBL" id="PCG71137.1"/>
    </source>
</evidence>
<dbReference type="GO" id="GO:0005737">
    <property type="term" value="C:cytoplasm"/>
    <property type="evidence" value="ECO:0007669"/>
    <property type="project" value="UniProtKB-SubCell"/>
</dbReference>
<dbReference type="SMART" id="SM00307">
    <property type="entry name" value="ILWEQ"/>
    <property type="match status" value="1"/>
</dbReference>
<dbReference type="GO" id="GO:0005925">
    <property type="term" value="C:focal adhesion"/>
    <property type="evidence" value="ECO:0007669"/>
    <property type="project" value="TreeGrafter"/>
</dbReference>
<evidence type="ECO:0000256" key="2">
    <source>
        <dbReference type="ARBA" id="ARBA00022490"/>
    </source>
</evidence>
<accession>A0A2A4JGE2</accession>
<dbReference type="PROSITE" id="PS50945">
    <property type="entry name" value="I_LWEQ"/>
    <property type="match status" value="1"/>
</dbReference>
<evidence type="ECO:0000256" key="1">
    <source>
        <dbReference type="ARBA" id="ARBA00004496"/>
    </source>
</evidence>
<feature type="domain" description="I/LWEQ" evidence="4">
    <location>
        <begin position="1"/>
        <end position="188"/>
    </location>
</feature>